<dbReference type="GO" id="GO:0006995">
    <property type="term" value="P:cellular response to nitrogen starvation"/>
    <property type="evidence" value="ECO:0007669"/>
    <property type="project" value="TreeGrafter"/>
</dbReference>
<organism evidence="5 6">
    <name type="scientific">Choanephora cucurbitarum</name>
    <dbReference type="NCBI Taxonomy" id="101091"/>
    <lineage>
        <taxon>Eukaryota</taxon>
        <taxon>Fungi</taxon>
        <taxon>Fungi incertae sedis</taxon>
        <taxon>Mucoromycota</taxon>
        <taxon>Mucoromycotina</taxon>
        <taxon>Mucoromycetes</taxon>
        <taxon>Mucorales</taxon>
        <taxon>Mucorineae</taxon>
        <taxon>Choanephoraceae</taxon>
        <taxon>Choanephoroideae</taxon>
        <taxon>Choanephora</taxon>
    </lineage>
</organism>
<dbReference type="Pfam" id="PF04111">
    <property type="entry name" value="APG6"/>
    <property type="match status" value="1"/>
</dbReference>
<dbReference type="Pfam" id="PF17675">
    <property type="entry name" value="APG6_N"/>
    <property type="match status" value="1"/>
</dbReference>
<comment type="caution">
    <text evidence="5">The sequence shown here is derived from an EMBL/GenBank/DDBJ whole genome shotgun (WGS) entry which is preliminary data.</text>
</comment>
<reference evidence="5 6" key="1">
    <citation type="submission" date="2016-03" db="EMBL/GenBank/DDBJ databases">
        <title>Choanephora cucurbitarum.</title>
        <authorList>
            <person name="Min B."/>
            <person name="Park H."/>
            <person name="Park J.-H."/>
            <person name="Shin H.-D."/>
            <person name="Choi I.-G."/>
        </authorList>
    </citation>
    <scope>NUCLEOTIDE SEQUENCE [LARGE SCALE GENOMIC DNA]</scope>
    <source>
        <strain evidence="5 6">KUS-F28377</strain>
    </source>
</reference>
<evidence type="ECO:0000313" key="6">
    <source>
        <dbReference type="Proteomes" id="UP000093000"/>
    </source>
</evidence>
<dbReference type="GO" id="GO:0030674">
    <property type="term" value="F:protein-macromolecule adaptor activity"/>
    <property type="evidence" value="ECO:0007669"/>
    <property type="project" value="TreeGrafter"/>
</dbReference>
<protein>
    <submittedName>
        <fullName evidence="5">Beclin-1</fullName>
    </submittedName>
</protein>
<evidence type="ECO:0000259" key="4">
    <source>
        <dbReference type="Pfam" id="PF17675"/>
    </source>
</evidence>
<gene>
    <name evidence="5" type="primary">BECN1</name>
    <name evidence="5" type="ORF">A0J61_06636</name>
</gene>
<name>A0A1C7N9I8_9FUNG</name>
<dbReference type="Proteomes" id="UP000093000">
    <property type="component" value="Unassembled WGS sequence"/>
</dbReference>
<dbReference type="Gene3D" id="1.10.418.40">
    <property type="entry name" value="Autophagy protein 6/Beclin 1"/>
    <property type="match status" value="1"/>
</dbReference>
<accession>A0A1C7N9I8</accession>
<evidence type="ECO:0000256" key="1">
    <source>
        <dbReference type="ARBA" id="ARBA00005965"/>
    </source>
</evidence>
<dbReference type="STRING" id="101091.A0A1C7N9I8"/>
<keyword evidence="6" id="KW-1185">Reference proteome</keyword>
<dbReference type="GO" id="GO:0000423">
    <property type="term" value="P:mitophagy"/>
    <property type="evidence" value="ECO:0007669"/>
    <property type="project" value="TreeGrafter"/>
</dbReference>
<evidence type="ECO:0000259" key="3">
    <source>
        <dbReference type="Pfam" id="PF04111"/>
    </source>
</evidence>
<dbReference type="GO" id="GO:0000407">
    <property type="term" value="C:phagophore assembly site"/>
    <property type="evidence" value="ECO:0007669"/>
    <property type="project" value="TreeGrafter"/>
</dbReference>
<dbReference type="OrthoDB" id="20368at2759"/>
<evidence type="ECO:0000313" key="5">
    <source>
        <dbReference type="EMBL" id="OBZ85309.1"/>
    </source>
</evidence>
<dbReference type="InParanoid" id="A0A1C7N9I8"/>
<dbReference type="GO" id="GO:0034271">
    <property type="term" value="C:phosphatidylinositol 3-kinase complex, class III, type I"/>
    <property type="evidence" value="ECO:0007669"/>
    <property type="project" value="TreeGrafter"/>
</dbReference>
<dbReference type="PANTHER" id="PTHR12768">
    <property type="entry name" value="BECLIN 1"/>
    <property type="match status" value="1"/>
</dbReference>
<dbReference type="GO" id="GO:0045324">
    <property type="term" value="P:late endosome to vacuole transport"/>
    <property type="evidence" value="ECO:0007669"/>
    <property type="project" value="TreeGrafter"/>
</dbReference>
<dbReference type="GO" id="GO:0034272">
    <property type="term" value="C:phosphatidylinositol 3-kinase complex, class III, type II"/>
    <property type="evidence" value="ECO:0007669"/>
    <property type="project" value="TreeGrafter"/>
</dbReference>
<dbReference type="InterPro" id="IPR040455">
    <property type="entry name" value="Atg6_BARA"/>
</dbReference>
<keyword evidence="2" id="KW-0175">Coiled coil</keyword>
<dbReference type="FunCoup" id="A0A1C7N9I8">
    <property type="interactions" value="313"/>
</dbReference>
<dbReference type="GO" id="GO:0043548">
    <property type="term" value="F:phosphatidylinositol 3-kinase binding"/>
    <property type="evidence" value="ECO:0007669"/>
    <property type="project" value="TreeGrafter"/>
</dbReference>
<feature type="domain" description="Atg6/beclin coiled-coil" evidence="4">
    <location>
        <begin position="148"/>
        <end position="275"/>
    </location>
</feature>
<sequence>MTFQCQRCGHALRIDDSLTHMDEASADVLLAPLIAEEQLAIQAQKSRPSTTTKTAKALHTRLIGIKSQPAKQPGPSESFVVLTHPETHHSPSTDNTSAIQSSTKILLQATTSEDASWSRDSNNSLSHRLKVANRLFDIMSSKSSVDHPMCQECTDMLLEHLQKQMTDVGRERDCYIDFLKKIKDSRVTAEEEAELTQQVEELVLAEKEAKEELDRWMDEENKLDQELNALSEEMKRLDQQEQIFWEKCNSYQLDLQTFQNERDSINLKYDHDVKQYERLQKTVVYNDAFCISQDGPFGTINGFRLGKLSTHPVEWSEINAAWGQTLLLLYTVANKLRFQFKTYRLVPLGSFSKVQKVNGDVVMDYELYGSGDFGINKMLFLNRKFDHAMVAVLNCLEQLTDFAEERDRATRLPYRINKDKIGELSIRIQFNQLDQWTKALKYMLVNMKYILAFASRFNAIEENT</sequence>
<dbReference type="InterPro" id="IPR038274">
    <property type="entry name" value="Atg6/Beclin_C_sf"/>
</dbReference>
<feature type="coiled-coil region" evidence="2">
    <location>
        <begin position="188"/>
        <end position="243"/>
    </location>
</feature>
<dbReference type="AlphaFoldDB" id="A0A1C7N9I8"/>
<dbReference type="EMBL" id="LUGH01000411">
    <property type="protein sequence ID" value="OBZ85309.1"/>
    <property type="molecule type" value="Genomic_DNA"/>
</dbReference>
<evidence type="ECO:0000256" key="2">
    <source>
        <dbReference type="SAM" id="Coils"/>
    </source>
</evidence>
<dbReference type="GO" id="GO:0000045">
    <property type="term" value="P:autophagosome assembly"/>
    <property type="evidence" value="ECO:0007669"/>
    <property type="project" value="TreeGrafter"/>
</dbReference>
<dbReference type="PANTHER" id="PTHR12768:SF4">
    <property type="entry name" value="BECLIN-1"/>
    <property type="match status" value="1"/>
</dbReference>
<proteinExistence type="inferred from homology"/>
<comment type="similarity">
    <text evidence="1">Belongs to the beclin family.</text>
</comment>
<dbReference type="InterPro" id="IPR041691">
    <property type="entry name" value="Atg6/beclin_CC"/>
</dbReference>
<dbReference type="InterPro" id="IPR007243">
    <property type="entry name" value="Atg6/Beclin"/>
</dbReference>
<feature type="domain" description="Atg6 BARA" evidence="3">
    <location>
        <begin position="279"/>
        <end position="455"/>
    </location>
</feature>